<dbReference type="InterPro" id="IPR013858">
    <property type="entry name" value="Peptidase_M10B_C"/>
</dbReference>
<feature type="domain" description="Peptidase M10 serralysin C-terminal" evidence="6">
    <location>
        <begin position="375"/>
        <end position="465"/>
    </location>
</feature>
<evidence type="ECO:0000256" key="4">
    <source>
        <dbReference type="ARBA" id="ARBA00022737"/>
    </source>
</evidence>
<evidence type="ECO:0000313" key="7">
    <source>
        <dbReference type="EMBL" id="RMU75838.1"/>
    </source>
</evidence>
<dbReference type="Proteomes" id="UP000271152">
    <property type="component" value="Unassembled WGS sequence"/>
</dbReference>
<comment type="subcellular location">
    <subcellularLocation>
        <location evidence="2">Secreted</location>
    </subcellularLocation>
</comment>
<dbReference type="EMBL" id="RBUG01000035">
    <property type="protein sequence ID" value="RMU75838.1"/>
    <property type="molecule type" value="Genomic_DNA"/>
</dbReference>
<dbReference type="Pfam" id="PF08548">
    <property type="entry name" value="Peptidase_M10_C"/>
    <property type="match status" value="1"/>
</dbReference>
<proteinExistence type="predicted"/>
<dbReference type="SUPFAM" id="SSF51120">
    <property type="entry name" value="beta-Roll"/>
    <property type="match status" value="3"/>
</dbReference>
<comment type="cofactor">
    <cofactor evidence="1">
        <name>Ca(2+)</name>
        <dbReference type="ChEBI" id="CHEBI:29108"/>
    </cofactor>
</comment>
<keyword evidence="3" id="KW-0964">Secreted</keyword>
<evidence type="ECO:0000256" key="2">
    <source>
        <dbReference type="ARBA" id="ARBA00004613"/>
    </source>
</evidence>
<comment type="caution">
    <text evidence="7">The sequence shown here is derived from an EMBL/GenBank/DDBJ whole genome shotgun (WGS) entry which is preliminary data.</text>
</comment>
<dbReference type="InterPro" id="IPR011049">
    <property type="entry name" value="Serralysin-like_metalloprot_C"/>
</dbReference>
<dbReference type="GO" id="GO:0005615">
    <property type="term" value="C:extracellular space"/>
    <property type="evidence" value="ECO:0007669"/>
    <property type="project" value="InterPro"/>
</dbReference>
<evidence type="ECO:0000259" key="6">
    <source>
        <dbReference type="Pfam" id="PF08548"/>
    </source>
</evidence>
<sequence>MSVLFRRTIMSTVLQSALSSELDEQITFHKRPSFNTYTGTSGDDALAGTYWDDHLLGGAGDDTLDGHSGSDTLIGGAGVDTLTGGETYGYGVKFVFTSLTDSYANAQGSHSDLITSFSEYDVLDLTTLHLERIGNGHNGDLAVSYDAASDITYLRSLDKDASGNFFEVRLAGDYQGKLSTSNFVLRNDGTAGNDTLYSLSTKQYVLNGLDGDDTLYAGKTGSVLDGGAGADHLIGNTNAETFLYHQISDSFVNDASGVASVDLISDFNLFRGDVLDVSALGFTGLGDGYDGTLNYAYDKTLGYIVVQSFEADAQGNRFEVYIDQSNRHGSIAYQDADGFIFAGDNSHDDADQTLTGKPGWDSLHTQDAGGVLIGGGAGDALTGGSGVDTFRYLDSSDSVHGAADLIKNFDVAHDKIDVAALGYTGLGDGTNGTLKLVYDKELHHTYLKDYDLNADGQRFEIGLVGTFTKTFTADNLIVAGTVSTAEHATVELVGVAPADNHLVG</sequence>
<evidence type="ECO:0000256" key="1">
    <source>
        <dbReference type="ARBA" id="ARBA00001913"/>
    </source>
</evidence>
<keyword evidence="5" id="KW-0106">Calcium</keyword>
<dbReference type="InterPro" id="IPR018511">
    <property type="entry name" value="Hemolysin-typ_Ca-bd_CS"/>
</dbReference>
<dbReference type="InterPro" id="IPR001343">
    <property type="entry name" value="Hemolysn_Ca-bd"/>
</dbReference>
<dbReference type="PRINTS" id="PR00313">
    <property type="entry name" value="CABNDNGRPT"/>
</dbReference>
<dbReference type="PROSITE" id="PS00330">
    <property type="entry name" value="HEMOLYSIN_CALCIUM"/>
    <property type="match status" value="1"/>
</dbReference>
<keyword evidence="4" id="KW-0677">Repeat</keyword>
<evidence type="ECO:0000313" key="8">
    <source>
        <dbReference type="Proteomes" id="UP000271152"/>
    </source>
</evidence>
<evidence type="ECO:0000256" key="5">
    <source>
        <dbReference type="ARBA" id="ARBA00022837"/>
    </source>
</evidence>
<dbReference type="GO" id="GO:0005509">
    <property type="term" value="F:calcium ion binding"/>
    <property type="evidence" value="ECO:0007669"/>
    <property type="project" value="InterPro"/>
</dbReference>
<dbReference type="Gene3D" id="2.150.10.10">
    <property type="entry name" value="Serralysin-like metalloprotease, C-terminal"/>
    <property type="match status" value="3"/>
</dbReference>
<name>A0A3M5X0A1_9PSED</name>
<dbReference type="Pfam" id="PF00353">
    <property type="entry name" value="HemolysinCabind"/>
    <property type="match status" value="2"/>
</dbReference>
<reference evidence="7 8" key="1">
    <citation type="submission" date="2018-08" db="EMBL/GenBank/DDBJ databases">
        <title>Recombination of ecologically and evolutionarily significant loci maintains genetic cohesion in the Pseudomonas syringae species complex.</title>
        <authorList>
            <person name="Dillon M."/>
            <person name="Thakur S."/>
            <person name="Almeida R.N.D."/>
            <person name="Weir B.S."/>
            <person name="Guttman D.S."/>
        </authorList>
    </citation>
    <scope>NUCLEOTIDE SEQUENCE [LARGE SCALE GENOMIC DNA]</scope>
    <source>
        <strain evidence="7 8">ICMP 11947</strain>
    </source>
</reference>
<accession>A0A3M5X0A1</accession>
<evidence type="ECO:0000256" key="3">
    <source>
        <dbReference type="ARBA" id="ARBA00022525"/>
    </source>
</evidence>
<dbReference type="AlphaFoldDB" id="A0A3M5X0A1"/>
<protein>
    <submittedName>
        <fullName evidence="7">Hemolysin-type calcium-binding region</fullName>
    </submittedName>
</protein>
<gene>
    <name evidence="7" type="ORF">ALP23_04433</name>
</gene>
<organism evidence="7 8">
    <name type="scientific">Pseudomonas syringae pv. apii</name>
    <dbReference type="NCBI Taxonomy" id="81036"/>
    <lineage>
        <taxon>Bacteria</taxon>
        <taxon>Pseudomonadati</taxon>
        <taxon>Pseudomonadota</taxon>
        <taxon>Gammaproteobacteria</taxon>
        <taxon>Pseudomonadales</taxon>
        <taxon>Pseudomonadaceae</taxon>
        <taxon>Pseudomonas</taxon>
    </lineage>
</organism>